<comment type="similarity">
    <text evidence="1">Belongs to the aldehyde dehydrogenase family.</text>
</comment>
<evidence type="ECO:0000256" key="3">
    <source>
        <dbReference type="ARBA" id="ARBA00023002"/>
    </source>
</evidence>
<evidence type="ECO:0000256" key="2">
    <source>
        <dbReference type="ARBA" id="ARBA00022857"/>
    </source>
</evidence>
<dbReference type="InterPro" id="IPR016162">
    <property type="entry name" value="Ald_DH_N"/>
</dbReference>
<evidence type="ECO:0000259" key="4">
    <source>
        <dbReference type="Pfam" id="PF00171"/>
    </source>
</evidence>
<dbReference type="PROSITE" id="PS00070">
    <property type="entry name" value="ALDEHYDE_DEHYDR_CYS"/>
    <property type="match status" value="1"/>
</dbReference>
<gene>
    <name evidence="5" type="ORF">EQU24_11680</name>
</gene>
<dbReference type="AlphaFoldDB" id="A0A4P9UND8"/>
<dbReference type="PANTHER" id="PTHR43217">
    <property type="entry name" value="SUCCINATE SEMIALDEHYDE DEHYDROGENASE [NAD(P)+] SAD"/>
    <property type="match status" value="1"/>
</dbReference>
<dbReference type="RefSeq" id="WP_017839331.1">
    <property type="nucleotide sequence ID" value="NZ_CP035467.1"/>
</dbReference>
<dbReference type="CDD" id="cd07100">
    <property type="entry name" value="ALDH_SSADH1_GabD1"/>
    <property type="match status" value="1"/>
</dbReference>
<dbReference type="GO" id="GO:0004777">
    <property type="term" value="F:succinate-semialdehyde dehydrogenase (NAD+) activity"/>
    <property type="evidence" value="ECO:0007669"/>
    <property type="project" value="TreeGrafter"/>
</dbReference>
<feature type="domain" description="Aldehyde dehydrogenase" evidence="4">
    <location>
        <begin position="3"/>
        <end position="451"/>
    </location>
</feature>
<proteinExistence type="inferred from homology"/>
<name>A0A4P9UND8_METBY</name>
<dbReference type="KEGG" id="mbur:EQU24_11680"/>
<dbReference type="Pfam" id="PF00171">
    <property type="entry name" value="Aldedh"/>
    <property type="match status" value="1"/>
</dbReference>
<dbReference type="PANTHER" id="PTHR43217:SF1">
    <property type="entry name" value="SUCCINATE SEMIALDEHYDE DEHYDROGENASE [NAD(P)+] SAD"/>
    <property type="match status" value="1"/>
</dbReference>
<sequence>MAFHAINPVDGSTILTLDNWEASRLSKAMDVAELAAGPWADTPIKKRCALMHKAAEVLRARQEELATIITQEMGKLIKESRGEIEKCAWVCEYYAEHGPGFLEDEHIETDAAKSLVAYQPLGIILAVMPWNFPFWQVFRFAAPALVAGNTGLLKHASNVPQCAQAIESVFKEAGFPVGVFTTLMIGSVQVRGVIDDPRVKAVTLTGSEPAGKSVAEAAGANIKKSVLELGGSDAFIVLDDADLELAVKQGVTSRYMNGGQSCIAAKRFIVVDAIADAFLEKFKAAVEDLRTGDPMSVDTTLAPMARHDLRDELHKQVIESIEAGAKVITGCAPEAGSGAYYQASIIDHVKPGMRAWHEELFGPVAIVIRAKNEDDAVSIANRNDFGLGGSVWTQSNARGERVARQLKCGAAFVNGLVKSDPRMPFGGIKRSGYGRELSHHGIREFVNAKTIWIK</sequence>
<evidence type="ECO:0000256" key="1">
    <source>
        <dbReference type="ARBA" id="ARBA00009986"/>
    </source>
</evidence>
<dbReference type="FunFam" id="3.40.309.10:FF:000010">
    <property type="entry name" value="Gamma-aminobutyraldehyde dehydrogenase"/>
    <property type="match status" value="1"/>
</dbReference>
<evidence type="ECO:0000313" key="6">
    <source>
        <dbReference type="Proteomes" id="UP000305881"/>
    </source>
</evidence>
<dbReference type="EMBL" id="CP035467">
    <property type="protein sequence ID" value="QCW82828.1"/>
    <property type="molecule type" value="Genomic_DNA"/>
</dbReference>
<dbReference type="SUPFAM" id="SSF53720">
    <property type="entry name" value="ALDH-like"/>
    <property type="match status" value="1"/>
</dbReference>
<dbReference type="InterPro" id="IPR016161">
    <property type="entry name" value="Ald_DH/histidinol_DH"/>
</dbReference>
<dbReference type="STRING" id="675511.GCA_000341735_00703"/>
<dbReference type="InterPro" id="IPR015590">
    <property type="entry name" value="Aldehyde_DH_dom"/>
</dbReference>
<evidence type="ECO:0000313" key="5">
    <source>
        <dbReference type="EMBL" id="QCW82828.1"/>
    </source>
</evidence>
<dbReference type="GO" id="GO:0004030">
    <property type="term" value="F:aldehyde dehydrogenase [NAD(P)+] activity"/>
    <property type="evidence" value="ECO:0007669"/>
    <property type="project" value="InterPro"/>
</dbReference>
<dbReference type="Proteomes" id="UP000305881">
    <property type="component" value="Chromosome"/>
</dbReference>
<keyword evidence="6" id="KW-1185">Reference proteome</keyword>
<keyword evidence="2" id="KW-0521">NADP</keyword>
<accession>A0A4P9UND8</accession>
<dbReference type="InterPro" id="IPR044148">
    <property type="entry name" value="ALDH_GabD1-like"/>
</dbReference>
<dbReference type="FunFam" id="3.40.605.10:FF:000012">
    <property type="entry name" value="NAD-dependent succinate-semialdehyde dehydrogenase"/>
    <property type="match status" value="1"/>
</dbReference>
<dbReference type="OrthoDB" id="9812625at2"/>
<dbReference type="InterPro" id="IPR016160">
    <property type="entry name" value="Ald_DH_CS_CYS"/>
</dbReference>
<dbReference type="InterPro" id="IPR047110">
    <property type="entry name" value="GABD/Sad-like"/>
</dbReference>
<dbReference type="Gene3D" id="3.40.309.10">
    <property type="entry name" value="Aldehyde Dehydrogenase, Chain A, domain 2"/>
    <property type="match status" value="1"/>
</dbReference>
<dbReference type="Gene3D" id="3.40.605.10">
    <property type="entry name" value="Aldehyde Dehydrogenase, Chain A, domain 1"/>
    <property type="match status" value="1"/>
</dbReference>
<dbReference type="InterPro" id="IPR016163">
    <property type="entry name" value="Ald_DH_C"/>
</dbReference>
<organism evidence="5 6">
    <name type="scientific">Methylotuvimicrobium buryatense</name>
    <name type="common">Methylomicrobium buryatense</name>
    <dbReference type="NCBI Taxonomy" id="95641"/>
    <lineage>
        <taxon>Bacteria</taxon>
        <taxon>Pseudomonadati</taxon>
        <taxon>Pseudomonadota</taxon>
        <taxon>Gammaproteobacteria</taxon>
        <taxon>Methylococcales</taxon>
        <taxon>Methylococcaceae</taxon>
        <taxon>Methylotuvimicrobium</taxon>
    </lineage>
</organism>
<protein>
    <submittedName>
        <fullName evidence="5">NAD-dependent succinate-semialdehyde dehydrogenase</fullName>
    </submittedName>
</protein>
<reference evidence="6" key="1">
    <citation type="journal article" date="2019" name="J. Bacteriol.">
        <title>A Mutagenic Screen Identifies a TonB-Dependent Receptor Required for the Lanthanide Metal Switch in the Type I Methanotroph 'Methylotuvimicrobium buryatense' 5GB1C.</title>
        <authorList>
            <person name="Groom J.D."/>
            <person name="Ford S.M."/>
            <person name="Pesesky M.W."/>
            <person name="Lidstrom M.E."/>
        </authorList>
    </citation>
    <scope>NUCLEOTIDE SEQUENCE [LARGE SCALE GENOMIC DNA]</scope>
    <source>
        <strain evidence="6">5GB1C</strain>
    </source>
</reference>
<keyword evidence="3" id="KW-0560">Oxidoreductase</keyword>